<feature type="compositionally biased region" description="Basic and acidic residues" evidence="1">
    <location>
        <begin position="24"/>
        <end position="35"/>
    </location>
</feature>
<name>A0A0G4MEG6_VERLO</name>
<dbReference type="Proteomes" id="UP000044602">
    <property type="component" value="Unassembled WGS sequence"/>
</dbReference>
<evidence type="ECO:0000313" key="2">
    <source>
        <dbReference type="EMBL" id="CRK32400.1"/>
    </source>
</evidence>
<proteinExistence type="predicted"/>
<keyword evidence="3" id="KW-1185">Reference proteome</keyword>
<feature type="non-terminal residue" evidence="2">
    <location>
        <position position="1"/>
    </location>
</feature>
<dbReference type="EMBL" id="CVQH01022085">
    <property type="protein sequence ID" value="CRK32400.1"/>
    <property type="molecule type" value="Genomic_DNA"/>
</dbReference>
<dbReference type="AlphaFoldDB" id="A0A0G4MEG6"/>
<evidence type="ECO:0000313" key="3">
    <source>
        <dbReference type="Proteomes" id="UP000044602"/>
    </source>
</evidence>
<sequence>APAQRQLAQCHPDSQGRRRRKGKAHQDSRERDPDRRARKGPGRLRQIPGYMDQV</sequence>
<gene>
    <name evidence="2" type="ORF">BN1708_018973</name>
</gene>
<evidence type="ECO:0000256" key="1">
    <source>
        <dbReference type="SAM" id="MobiDB-lite"/>
    </source>
</evidence>
<organism evidence="2 3">
    <name type="scientific">Verticillium longisporum</name>
    <name type="common">Verticillium dahliae var. longisporum</name>
    <dbReference type="NCBI Taxonomy" id="100787"/>
    <lineage>
        <taxon>Eukaryota</taxon>
        <taxon>Fungi</taxon>
        <taxon>Dikarya</taxon>
        <taxon>Ascomycota</taxon>
        <taxon>Pezizomycotina</taxon>
        <taxon>Sordariomycetes</taxon>
        <taxon>Hypocreomycetidae</taxon>
        <taxon>Glomerellales</taxon>
        <taxon>Plectosphaerellaceae</taxon>
        <taxon>Verticillium</taxon>
    </lineage>
</organism>
<reference evidence="3" key="1">
    <citation type="submission" date="2015-05" db="EMBL/GenBank/DDBJ databases">
        <authorList>
            <person name="Fogelqvist Johan"/>
        </authorList>
    </citation>
    <scope>NUCLEOTIDE SEQUENCE [LARGE SCALE GENOMIC DNA]</scope>
</reference>
<protein>
    <submittedName>
        <fullName evidence="2">Uncharacterized protein</fullName>
    </submittedName>
</protein>
<feature type="region of interest" description="Disordered" evidence="1">
    <location>
        <begin position="1"/>
        <end position="54"/>
    </location>
</feature>
<accession>A0A0G4MEG6</accession>